<proteinExistence type="predicted"/>
<keyword evidence="3" id="KW-1185">Reference proteome</keyword>
<keyword evidence="1" id="KW-0472">Membrane</keyword>
<keyword evidence="1" id="KW-0812">Transmembrane</keyword>
<evidence type="ECO:0000313" key="3">
    <source>
        <dbReference type="Proteomes" id="UP000266934"/>
    </source>
</evidence>
<organism evidence="2 3">
    <name type="scientific">Blastochloris tepida</name>
    <dbReference type="NCBI Taxonomy" id="2233851"/>
    <lineage>
        <taxon>Bacteria</taxon>
        <taxon>Pseudomonadati</taxon>
        <taxon>Pseudomonadota</taxon>
        <taxon>Alphaproteobacteria</taxon>
        <taxon>Hyphomicrobiales</taxon>
        <taxon>Blastochloridaceae</taxon>
        <taxon>Blastochloris</taxon>
    </lineage>
</organism>
<dbReference type="OrthoDB" id="9886478at2"/>
<dbReference type="AlphaFoldDB" id="A0A348FY50"/>
<dbReference type="RefSeq" id="WP_126398030.1">
    <property type="nucleotide sequence ID" value="NZ_AP018907.1"/>
</dbReference>
<keyword evidence="1" id="KW-1133">Transmembrane helix</keyword>
<dbReference type="EMBL" id="AP018907">
    <property type="protein sequence ID" value="BBF92233.1"/>
    <property type="molecule type" value="Genomic_DNA"/>
</dbReference>
<protein>
    <submittedName>
        <fullName evidence="2">Uncharacterized protein</fullName>
    </submittedName>
</protein>
<accession>A0A348FY50</accession>
<evidence type="ECO:0000313" key="2">
    <source>
        <dbReference type="EMBL" id="BBF92233.1"/>
    </source>
</evidence>
<feature type="transmembrane region" description="Helical" evidence="1">
    <location>
        <begin position="6"/>
        <end position="26"/>
    </location>
</feature>
<gene>
    <name evidence="2" type="ORF">BLTE_09180</name>
</gene>
<evidence type="ECO:0000256" key="1">
    <source>
        <dbReference type="SAM" id="Phobius"/>
    </source>
</evidence>
<name>A0A348FY50_9HYPH</name>
<sequence>MTELVAGLIGIGVGLAFALFANLKVLPRVIEAQRQTHARRASAGGAVGDIDRLTRITTLAYRLAFPVVTGVVGYDLGTRLWGLLQ</sequence>
<reference evidence="2 3" key="1">
    <citation type="submission" date="2018-08" db="EMBL/GenBank/DDBJ databases">
        <title>Complete genome sequencing of Blastochloris tepida GI.</title>
        <authorList>
            <person name="Tsukatani Y."/>
            <person name="Mori H."/>
        </authorList>
    </citation>
    <scope>NUCLEOTIDE SEQUENCE [LARGE SCALE GENOMIC DNA]</scope>
    <source>
        <strain evidence="2 3">GI</strain>
    </source>
</reference>
<dbReference type="KEGG" id="blag:BLTE_09180"/>
<dbReference type="Proteomes" id="UP000266934">
    <property type="component" value="Chromosome"/>
</dbReference>